<dbReference type="EMBL" id="JBBPBM010000009">
    <property type="protein sequence ID" value="KAK8567579.1"/>
    <property type="molecule type" value="Genomic_DNA"/>
</dbReference>
<protein>
    <submittedName>
        <fullName evidence="1">Uncharacterized protein</fullName>
    </submittedName>
</protein>
<sequence>MKSLMANPMEQIDLLGARFHQSHKAGELEKWRLSPITRFTHTQSVWFGGYNVKHSSRTLLGVGFGHQFGLEIINHNAPTRVMRSRTHALYKIKLYTLLS</sequence>
<name>A0ABR2EY13_9ROSI</name>
<reference evidence="1 2" key="1">
    <citation type="journal article" date="2024" name="G3 (Bethesda)">
        <title>Genome assembly of Hibiscus sabdariffa L. provides insights into metabolisms of medicinal natural products.</title>
        <authorList>
            <person name="Kim T."/>
        </authorList>
    </citation>
    <scope>NUCLEOTIDE SEQUENCE [LARGE SCALE GENOMIC DNA]</scope>
    <source>
        <strain evidence="1">TK-2024</strain>
        <tissue evidence="1">Old leaves</tissue>
    </source>
</reference>
<comment type="caution">
    <text evidence="1">The sequence shown here is derived from an EMBL/GenBank/DDBJ whole genome shotgun (WGS) entry which is preliminary data.</text>
</comment>
<proteinExistence type="predicted"/>
<gene>
    <name evidence="1" type="ORF">V6N12_006159</name>
</gene>
<accession>A0ABR2EY13</accession>
<evidence type="ECO:0000313" key="1">
    <source>
        <dbReference type="EMBL" id="KAK8567579.1"/>
    </source>
</evidence>
<organism evidence="1 2">
    <name type="scientific">Hibiscus sabdariffa</name>
    <name type="common">roselle</name>
    <dbReference type="NCBI Taxonomy" id="183260"/>
    <lineage>
        <taxon>Eukaryota</taxon>
        <taxon>Viridiplantae</taxon>
        <taxon>Streptophyta</taxon>
        <taxon>Embryophyta</taxon>
        <taxon>Tracheophyta</taxon>
        <taxon>Spermatophyta</taxon>
        <taxon>Magnoliopsida</taxon>
        <taxon>eudicotyledons</taxon>
        <taxon>Gunneridae</taxon>
        <taxon>Pentapetalae</taxon>
        <taxon>rosids</taxon>
        <taxon>malvids</taxon>
        <taxon>Malvales</taxon>
        <taxon>Malvaceae</taxon>
        <taxon>Malvoideae</taxon>
        <taxon>Hibiscus</taxon>
    </lineage>
</organism>
<evidence type="ECO:0000313" key="2">
    <source>
        <dbReference type="Proteomes" id="UP001472677"/>
    </source>
</evidence>
<dbReference type="Proteomes" id="UP001472677">
    <property type="component" value="Unassembled WGS sequence"/>
</dbReference>
<keyword evidence="2" id="KW-1185">Reference proteome</keyword>